<dbReference type="EMBL" id="BAAANN010000005">
    <property type="protein sequence ID" value="GAA1949535.1"/>
    <property type="molecule type" value="Genomic_DNA"/>
</dbReference>
<evidence type="ECO:0000313" key="10">
    <source>
        <dbReference type="Proteomes" id="UP001501116"/>
    </source>
</evidence>
<dbReference type="PANTHER" id="PTHR33406">
    <property type="entry name" value="MEMBRANE PROTEIN MJ1562-RELATED"/>
    <property type="match status" value="1"/>
</dbReference>
<dbReference type="PANTHER" id="PTHR33406:SF6">
    <property type="entry name" value="MEMBRANE PROTEIN YDGH-RELATED"/>
    <property type="match status" value="1"/>
</dbReference>
<dbReference type="Proteomes" id="UP001501116">
    <property type="component" value="Unassembled WGS sequence"/>
</dbReference>
<feature type="transmembrane region" description="Helical" evidence="7">
    <location>
        <begin position="181"/>
        <end position="205"/>
    </location>
</feature>
<accession>A0ABP5BQK4</accession>
<evidence type="ECO:0000256" key="5">
    <source>
        <dbReference type="ARBA" id="ARBA00022989"/>
    </source>
</evidence>
<keyword evidence="6 7" id="KW-0472">Membrane</keyword>
<feature type="transmembrane region" description="Helical" evidence="7">
    <location>
        <begin position="633"/>
        <end position="655"/>
    </location>
</feature>
<dbReference type="RefSeq" id="WP_344415474.1">
    <property type="nucleotide sequence ID" value="NZ_BAAANN010000005.1"/>
</dbReference>
<dbReference type="InterPro" id="IPR050545">
    <property type="entry name" value="Mycobact_MmpL"/>
</dbReference>
<proteinExistence type="inferred from homology"/>
<feature type="domain" description="Membrane transport protein MMPL" evidence="8">
    <location>
        <begin position="477"/>
        <end position="702"/>
    </location>
</feature>
<feature type="transmembrane region" description="Helical" evidence="7">
    <location>
        <begin position="321"/>
        <end position="348"/>
    </location>
</feature>
<keyword evidence="10" id="KW-1185">Reference proteome</keyword>
<feature type="transmembrane region" description="Helical" evidence="7">
    <location>
        <begin position="212"/>
        <end position="233"/>
    </location>
</feature>
<feature type="domain" description="Membrane transport protein MMPL" evidence="8">
    <location>
        <begin position="59"/>
        <end position="378"/>
    </location>
</feature>
<gene>
    <name evidence="9" type="ORF">GCM10009754_17710</name>
</gene>
<organism evidence="9 10">
    <name type="scientific">Amycolatopsis minnesotensis</name>
    <dbReference type="NCBI Taxonomy" id="337894"/>
    <lineage>
        <taxon>Bacteria</taxon>
        <taxon>Bacillati</taxon>
        <taxon>Actinomycetota</taxon>
        <taxon>Actinomycetes</taxon>
        <taxon>Pseudonocardiales</taxon>
        <taxon>Pseudonocardiaceae</taxon>
        <taxon>Amycolatopsis</taxon>
    </lineage>
</organism>
<feature type="transmembrane region" description="Helical" evidence="7">
    <location>
        <begin position="560"/>
        <end position="581"/>
    </location>
</feature>
<name>A0ABP5BQK4_9PSEU</name>
<dbReference type="InterPro" id="IPR004869">
    <property type="entry name" value="MMPL_dom"/>
</dbReference>
<keyword evidence="4 7" id="KW-0812">Transmembrane</keyword>
<evidence type="ECO:0000256" key="7">
    <source>
        <dbReference type="SAM" id="Phobius"/>
    </source>
</evidence>
<comment type="subcellular location">
    <subcellularLocation>
        <location evidence="1">Cell membrane</location>
        <topology evidence="1">Multi-pass membrane protein</topology>
    </subcellularLocation>
</comment>
<dbReference type="Gene3D" id="1.20.1640.10">
    <property type="entry name" value="Multidrug efflux transporter AcrB transmembrane domain"/>
    <property type="match status" value="2"/>
</dbReference>
<keyword evidence="5 7" id="KW-1133">Transmembrane helix</keyword>
<feature type="transmembrane region" description="Helical" evidence="7">
    <location>
        <begin position="24"/>
        <end position="45"/>
    </location>
</feature>
<dbReference type="Pfam" id="PF03176">
    <property type="entry name" value="MMPL"/>
    <property type="match status" value="2"/>
</dbReference>
<protein>
    <submittedName>
        <fullName evidence="9">MMPL family transporter</fullName>
    </submittedName>
</protein>
<evidence type="ECO:0000256" key="1">
    <source>
        <dbReference type="ARBA" id="ARBA00004651"/>
    </source>
</evidence>
<evidence type="ECO:0000256" key="3">
    <source>
        <dbReference type="ARBA" id="ARBA00022475"/>
    </source>
</evidence>
<evidence type="ECO:0000313" key="9">
    <source>
        <dbReference type="EMBL" id="GAA1949535.1"/>
    </source>
</evidence>
<comment type="caution">
    <text evidence="9">The sequence shown here is derived from an EMBL/GenBank/DDBJ whole genome shotgun (WGS) entry which is preliminary data.</text>
</comment>
<evidence type="ECO:0000256" key="4">
    <source>
        <dbReference type="ARBA" id="ARBA00022692"/>
    </source>
</evidence>
<evidence type="ECO:0000256" key="6">
    <source>
        <dbReference type="ARBA" id="ARBA00023136"/>
    </source>
</evidence>
<feature type="transmembrane region" description="Helical" evidence="7">
    <location>
        <begin position="288"/>
        <end position="309"/>
    </location>
</feature>
<evidence type="ECO:0000259" key="8">
    <source>
        <dbReference type="Pfam" id="PF03176"/>
    </source>
</evidence>
<keyword evidence="3" id="KW-1003">Cell membrane</keyword>
<reference evidence="10" key="1">
    <citation type="journal article" date="2019" name="Int. J. Syst. Evol. Microbiol.">
        <title>The Global Catalogue of Microorganisms (GCM) 10K type strain sequencing project: providing services to taxonomists for standard genome sequencing and annotation.</title>
        <authorList>
            <consortium name="The Broad Institute Genomics Platform"/>
            <consortium name="The Broad Institute Genome Sequencing Center for Infectious Disease"/>
            <person name="Wu L."/>
            <person name="Ma J."/>
        </authorList>
    </citation>
    <scope>NUCLEOTIDE SEQUENCE [LARGE SCALE GENOMIC DNA]</scope>
    <source>
        <strain evidence="10">JCM 14545</strain>
    </source>
</reference>
<evidence type="ECO:0000256" key="2">
    <source>
        <dbReference type="ARBA" id="ARBA00010157"/>
    </source>
</evidence>
<feature type="transmembrane region" description="Helical" evidence="7">
    <location>
        <begin position="245"/>
        <end position="267"/>
    </location>
</feature>
<feature type="transmembrane region" description="Helical" evidence="7">
    <location>
        <begin position="379"/>
        <end position="398"/>
    </location>
</feature>
<feature type="transmembrane region" description="Helical" evidence="7">
    <location>
        <begin position="536"/>
        <end position="553"/>
    </location>
</feature>
<sequence length="712" mass="73786">MQSGSFTGELVLPSDDQRPRRARWLLPALLIVLWLAIGAVSAPFLGKLSEVQSNDPGSFLPASAESTEVQHLQERFAQNRLLVTVVVFDRQSGLTPADSEAIKAKTAELAKGPGLDGAVPPPIPSADGKAAQVILPVKGDDPYKAGAVVKDIRAQAKAGLPPGLSALATGPGGYNADFAEVFGGIDGALLIITASIVAVILVIVYRSPLLPIFVLISAGLALTSSSAVIYLLAHAGVLTLNGQSQGILLILVFGAATDYALLLVARYREELLRTPSAREAIKIAWRASLEPIGASGGTVILGMLCMLASELTSNRSLGPIASLGILGALLASLTFLPAVLALVGRAAFWPGDPVPRKHRRTSHGIFDAIAKLVRKRPRWTWALTTLALVAGVLFVPALKASGTSQQALFLDEVEAVTGQNVLSAHFPGGTGSPAIITANATSAQQVLAAAKGIDGVVDVQVSPADPQNPAAGPKIVDGLVEMGATLRDPADSPSAVTVVGKLRDAVHGIPGAGAKVGGQSAQQSDMIAAATHDRDLIIPIVLVVIFAVLALLLRSLLAPLLLIATVVLSFGATLGVGALVFNDLFDFPGADPAIPLYAFVFLVALGIDYNIFLMTRAREEAARFGTETGTLNALGVTGGVITSAGVVLAATFAALSVIPVLFLAQVAFLVAFGVLLDTFLVRSLLVPALAVDFGRVIWWPGKLARHPRPTGR</sequence>
<comment type="similarity">
    <text evidence="2">Belongs to the resistance-nodulation-cell division (RND) (TC 2.A.6) family. MmpL subfamily.</text>
</comment>
<dbReference type="SUPFAM" id="SSF82866">
    <property type="entry name" value="Multidrug efflux transporter AcrB transmembrane domain"/>
    <property type="match status" value="2"/>
</dbReference>
<feature type="transmembrane region" description="Helical" evidence="7">
    <location>
        <begin position="661"/>
        <end position="681"/>
    </location>
</feature>
<feature type="transmembrane region" description="Helical" evidence="7">
    <location>
        <begin position="593"/>
        <end position="612"/>
    </location>
</feature>